<comment type="caution">
    <text evidence="2">The sequence shown here is derived from an EMBL/GenBank/DDBJ whole genome shotgun (WGS) entry which is preliminary data.</text>
</comment>
<evidence type="ECO:0008006" key="4">
    <source>
        <dbReference type="Google" id="ProtNLM"/>
    </source>
</evidence>
<feature type="compositionally biased region" description="Low complexity" evidence="1">
    <location>
        <begin position="100"/>
        <end position="119"/>
    </location>
</feature>
<evidence type="ECO:0000313" key="2">
    <source>
        <dbReference type="EMBL" id="MFD1519932.1"/>
    </source>
</evidence>
<dbReference type="RefSeq" id="WP_344723571.1">
    <property type="nucleotide sequence ID" value="NZ_BAAAUS010000020.1"/>
</dbReference>
<feature type="region of interest" description="Disordered" evidence="1">
    <location>
        <begin position="94"/>
        <end position="119"/>
    </location>
</feature>
<evidence type="ECO:0000313" key="3">
    <source>
        <dbReference type="Proteomes" id="UP001597114"/>
    </source>
</evidence>
<accession>A0ABW4EZD8</accession>
<gene>
    <name evidence="2" type="ORF">ACFSJD_20720</name>
</gene>
<name>A0ABW4EZD8_9PSEU</name>
<feature type="compositionally biased region" description="Pro residues" evidence="1">
    <location>
        <begin position="1"/>
        <end position="11"/>
    </location>
</feature>
<proteinExistence type="predicted"/>
<organism evidence="2 3">
    <name type="scientific">Pseudonocardia yunnanensis</name>
    <dbReference type="NCBI Taxonomy" id="58107"/>
    <lineage>
        <taxon>Bacteria</taxon>
        <taxon>Bacillati</taxon>
        <taxon>Actinomycetota</taxon>
        <taxon>Actinomycetes</taxon>
        <taxon>Pseudonocardiales</taxon>
        <taxon>Pseudonocardiaceae</taxon>
        <taxon>Pseudonocardia</taxon>
    </lineage>
</organism>
<sequence>MSEPPAPPRRTPAPYDVDPLEATSPPATLGNLRADLADQCDGLPDVPGVTTCLTLVVTPKGASDDCVVSSVDQTDARNGKLERGAKIPVEVDCSADETTESTVETTDAAVETSEANSDE</sequence>
<keyword evidence="3" id="KW-1185">Reference proteome</keyword>
<dbReference type="EMBL" id="JBHUCO010000021">
    <property type="protein sequence ID" value="MFD1519932.1"/>
    <property type="molecule type" value="Genomic_DNA"/>
</dbReference>
<evidence type="ECO:0000256" key="1">
    <source>
        <dbReference type="SAM" id="MobiDB-lite"/>
    </source>
</evidence>
<protein>
    <recommendedName>
        <fullName evidence="4">DUF4333 domain-containing protein</fullName>
    </recommendedName>
</protein>
<feature type="region of interest" description="Disordered" evidence="1">
    <location>
        <begin position="1"/>
        <end position="24"/>
    </location>
</feature>
<dbReference type="Proteomes" id="UP001597114">
    <property type="component" value="Unassembled WGS sequence"/>
</dbReference>
<reference evidence="3" key="1">
    <citation type="journal article" date="2019" name="Int. J. Syst. Evol. Microbiol.">
        <title>The Global Catalogue of Microorganisms (GCM) 10K type strain sequencing project: providing services to taxonomists for standard genome sequencing and annotation.</title>
        <authorList>
            <consortium name="The Broad Institute Genomics Platform"/>
            <consortium name="The Broad Institute Genome Sequencing Center for Infectious Disease"/>
            <person name="Wu L."/>
            <person name="Ma J."/>
        </authorList>
    </citation>
    <scope>NUCLEOTIDE SEQUENCE [LARGE SCALE GENOMIC DNA]</scope>
    <source>
        <strain evidence="3">CCM 7043</strain>
    </source>
</reference>